<dbReference type="SUPFAM" id="SSF54826">
    <property type="entry name" value="Enolase N-terminal domain-like"/>
    <property type="match status" value="1"/>
</dbReference>
<feature type="domain" description="Mandelate racemase/muconate lactonizing enzyme N-terminal" evidence="1">
    <location>
        <begin position="2"/>
        <end position="87"/>
    </location>
</feature>
<name>W1YE69_9ZZZZ</name>
<reference evidence="2" key="1">
    <citation type="submission" date="2013-12" db="EMBL/GenBank/DDBJ databases">
        <title>A Varibaculum cambriense genome reconstructed from a premature infant gut community with otherwise low bacterial novelty that shifts toward anaerobic metabolism during the third week of life.</title>
        <authorList>
            <person name="Brown C.T."/>
            <person name="Sharon I."/>
            <person name="Thomas B.C."/>
            <person name="Castelle C.J."/>
            <person name="Morowitz M.J."/>
            <person name="Banfield J.F."/>
        </authorList>
    </citation>
    <scope>NUCLEOTIDE SEQUENCE</scope>
</reference>
<feature type="non-terminal residue" evidence="2">
    <location>
        <position position="90"/>
    </location>
</feature>
<dbReference type="InterPro" id="IPR029017">
    <property type="entry name" value="Enolase-like_N"/>
</dbReference>
<dbReference type="InterPro" id="IPR013341">
    <property type="entry name" value="Mandelate_racemase_N_dom"/>
</dbReference>
<proteinExistence type="predicted"/>
<dbReference type="Pfam" id="PF02746">
    <property type="entry name" value="MR_MLE_N"/>
    <property type="match status" value="1"/>
</dbReference>
<protein>
    <submittedName>
        <fullName evidence="2">Mandelate racemase/muconate lactonizing protein</fullName>
    </submittedName>
</protein>
<dbReference type="EMBL" id="AZMM01005412">
    <property type="protein sequence ID" value="ETJ40676.1"/>
    <property type="molecule type" value="Genomic_DNA"/>
</dbReference>
<comment type="caution">
    <text evidence="2">The sequence shown here is derived from an EMBL/GenBank/DDBJ whole genome shotgun (WGS) entry which is preliminary data.</text>
</comment>
<accession>W1YE69</accession>
<evidence type="ECO:0000259" key="1">
    <source>
        <dbReference type="Pfam" id="PF02746"/>
    </source>
</evidence>
<dbReference type="AlphaFoldDB" id="W1YE69"/>
<feature type="non-terminal residue" evidence="2">
    <location>
        <position position="1"/>
    </location>
</feature>
<gene>
    <name evidence="2" type="ORF">Q604_UNBC05412G0001</name>
</gene>
<organism evidence="2">
    <name type="scientific">human gut metagenome</name>
    <dbReference type="NCBI Taxonomy" id="408170"/>
    <lineage>
        <taxon>unclassified sequences</taxon>
        <taxon>metagenomes</taxon>
        <taxon>organismal metagenomes</taxon>
    </lineage>
</organism>
<dbReference type="Gene3D" id="3.30.390.10">
    <property type="entry name" value="Enolase-like, N-terminal domain"/>
    <property type="match status" value="1"/>
</dbReference>
<sequence>VKERETIVIRIEDQQGYVGYGECVAFTEPFYTFETVETCWKTLVDDYIFNLRLMRPKPLMTYVRQLQFWLNRDNMPMAIAALENALIHLH</sequence>
<evidence type="ECO:0000313" key="2">
    <source>
        <dbReference type="EMBL" id="ETJ40676.1"/>
    </source>
</evidence>